<keyword evidence="4" id="KW-1185">Reference proteome</keyword>
<feature type="region of interest" description="Disordered" evidence="1">
    <location>
        <begin position="20"/>
        <end position="44"/>
    </location>
</feature>
<evidence type="ECO:0000313" key="2">
    <source>
        <dbReference type="EMBL" id="AXQ69590.1"/>
    </source>
</evidence>
<evidence type="ECO:0000313" key="3">
    <source>
        <dbReference type="EMBL" id="AXQ70090.1"/>
    </source>
</evidence>
<proteinExistence type="predicted"/>
<evidence type="ECO:0000313" key="4">
    <source>
        <dbReference type="Proteomes" id="UP000259683"/>
    </source>
</evidence>
<organism evidence="2 4">
    <name type="scientific">Caulobacter phage CcrSC</name>
    <dbReference type="NCBI Taxonomy" id="2283272"/>
    <lineage>
        <taxon>Viruses</taxon>
        <taxon>Duplodnaviria</taxon>
        <taxon>Heunggongvirae</taxon>
        <taxon>Uroviricota</taxon>
        <taxon>Caudoviricetes</taxon>
        <taxon>Jeanschmidtviridae</taxon>
        <taxon>Bertelyvirus</taxon>
        <taxon>Bertelyvirus SC</taxon>
    </lineage>
</organism>
<reference evidence="4" key="3">
    <citation type="submission" date="2018-09" db="EMBL/GenBank/DDBJ databases">
        <title>Giant CbK-like Caulobacter bacteriophages have genetically divergent genomes.</title>
        <authorList>
            <person name="Wilson K."/>
            <person name="Ely B."/>
        </authorList>
    </citation>
    <scope>NUCLEOTIDE SEQUENCE [LARGE SCALE GENOMIC DNA]</scope>
</reference>
<dbReference type="EMBL" id="MH588547">
    <property type="protein sequence ID" value="AXQ70090.1"/>
    <property type="molecule type" value="Genomic_DNA"/>
</dbReference>
<reference evidence="4" key="1">
    <citation type="submission" date="2018-07" db="EMBL/GenBank/DDBJ databases">
        <title>Giant CbK-like Caulobacter bacteriophages have genetically divergent genomes.</title>
        <authorList>
            <person name="Wilson K.M."/>
            <person name="Ely B."/>
        </authorList>
    </citation>
    <scope>NUCLEOTIDE SEQUENCE [LARGE SCALE GENOMIC DNA]</scope>
</reference>
<protein>
    <submittedName>
        <fullName evidence="2">Uncharacterized protein</fullName>
    </submittedName>
</protein>
<accession>A0A385ED53</accession>
<reference evidence="2" key="4">
    <citation type="submission" date="2021-07" db="EMBL/GenBank/DDBJ databases">
        <title>Giant CbK-like Caulobacter bacteriophages have genetically divergent genomes.</title>
        <authorList>
            <person name="Wilson K."/>
            <person name="Ely B."/>
        </authorList>
    </citation>
    <scope>NUCLEOTIDE SEQUENCE</scope>
</reference>
<sequence>MTALEKRGYKAAQAGVKWWNNPHPSGSPAAYQWDKGHTRHRLGR</sequence>
<name>A0A385ED53_9CAUD</name>
<dbReference type="Proteomes" id="UP000259683">
    <property type="component" value="Segment"/>
</dbReference>
<evidence type="ECO:0000256" key="1">
    <source>
        <dbReference type="SAM" id="MobiDB-lite"/>
    </source>
</evidence>
<dbReference type="EMBL" id="MH588547">
    <property type="protein sequence ID" value="AXQ69590.1"/>
    <property type="molecule type" value="Genomic_DNA"/>
</dbReference>
<reference evidence="2" key="2">
    <citation type="submission" date="2018-07" db="EMBL/GenBank/DDBJ databases">
        <authorList>
            <person name="Wilson K.M."/>
            <person name="Ely B."/>
        </authorList>
    </citation>
    <scope>NUCLEOTIDE SEQUENCE</scope>
</reference>
<gene>
    <name evidence="3" type="ORF">CcrSC_gp008</name>
    <name evidence="2" type="ORF">CcrSC_gp508</name>
</gene>